<dbReference type="InterPro" id="IPR003609">
    <property type="entry name" value="Pan_app"/>
</dbReference>
<evidence type="ECO:0000259" key="5">
    <source>
        <dbReference type="PROSITE" id="PS50948"/>
    </source>
</evidence>
<dbReference type="Gene3D" id="2.90.10.10">
    <property type="entry name" value="Bulb-type lectin domain"/>
    <property type="match status" value="1"/>
</dbReference>
<dbReference type="OrthoDB" id="758220at2759"/>
<keyword evidence="2" id="KW-1015">Disulfide bond</keyword>
<dbReference type="GO" id="GO:0048544">
    <property type="term" value="P:recognition of pollen"/>
    <property type="evidence" value="ECO:0007669"/>
    <property type="project" value="InterPro"/>
</dbReference>
<dbReference type="PROSITE" id="PS50927">
    <property type="entry name" value="BULB_LECTIN"/>
    <property type="match status" value="1"/>
</dbReference>
<reference evidence="7" key="1">
    <citation type="journal article" date="2019" name="Gigascience">
        <title>De novo genome assembly of the endangered Acer yangbiense, a plant species with extremely small populations endemic to Yunnan Province, China.</title>
        <authorList>
            <person name="Yang J."/>
            <person name="Wariss H.M."/>
            <person name="Tao L."/>
            <person name="Zhang R."/>
            <person name="Yun Q."/>
            <person name="Hollingsworth P."/>
            <person name="Dao Z."/>
            <person name="Luo G."/>
            <person name="Guo H."/>
            <person name="Ma Y."/>
            <person name="Sun W."/>
        </authorList>
    </citation>
    <scope>NUCLEOTIDE SEQUENCE [LARGE SCALE GENOMIC DNA]</scope>
    <source>
        <strain evidence="7">cv. Malutang</strain>
    </source>
</reference>
<proteinExistence type="predicted"/>
<dbReference type="PANTHER" id="PTHR47976">
    <property type="entry name" value="G-TYPE LECTIN S-RECEPTOR-LIKE SERINE/THREONINE-PROTEIN KINASE SD2-5"/>
    <property type="match status" value="1"/>
</dbReference>
<dbReference type="InterPro" id="IPR036426">
    <property type="entry name" value="Bulb-type_lectin_dom_sf"/>
</dbReference>
<evidence type="ECO:0000256" key="1">
    <source>
        <dbReference type="ARBA" id="ARBA00022729"/>
    </source>
</evidence>
<feature type="domain" description="Bulb-type lectin" evidence="4">
    <location>
        <begin position="1"/>
        <end position="58"/>
    </location>
</feature>
<evidence type="ECO:0008006" key="8">
    <source>
        <dbReference type="Google" id="ProtNLM"/>
    </source>
</evidence>
<comment type="caution">
    <text evidence="6">The sequence shown here is derived from an EMBL/GenBank/DDBJ whole genome shotgun (WGS) entry which is preliminary data.</text>
</comment>
<dbReference type="EMBL" id="VAHF01000006">
    <property type="protein sequence ID" value="TXG60349.1"/>
    <property type="molecule type" value="Genomic_DNA"/>
</dbReference>
<accession>A0A5C7HUC1</accession>
<dbReference type="PROSITE" id="PS50948">
    <property type="entry name" value="PAN"/>
    <property type="match status" value="1"/>
</dbReference>
<protein>
    <recommendedName>
        <fullName evidence="8">Apple domain-containing protein</fullName>
    </recommendedName>
</protein>
<dbReference type="Pfam" id="PF00954">
    <property type="entry name" value="S_locus_glycop"/>
    <property type="match status" value="1"/>
</dbReference>
<keyword evidence="1" id="KW-0732">Signal</keyword>
<keyword evidence="7" id="KW-1185">Reference proteome</keyword>
<dbReference type="Proteomes" id="UP000323000">
    <property type="component" value="Chromosome 6"/>
</dbReference>
<evidence type="ECO:0000259" key="4">
    <source>
        <dbReference type="PROSITE" id="PS50927"/>
    </source>
</evidence>
<organism evidence="6 7">
    <name type="scientific">Acer yangbiense</name>
    <dbReference type="NCBI Taxonomy" id="1000413"/>
    <lineage>
        <taxon>Eukaryota</taxon>
        <taxon>Viridiplantae</taxon>
        <taxon>Streptophyta</taxon>
        <taxon>Embryophyta</taxon>
        <taxon>Tracheophyta</taxon>
        <taxon>Spermatophyta</taxon>
        <taxon>Magnoliopsida</taxon>
        <taxon>eudicotyledons</taxon>
        <taxon>Gunneridae</taxon>
        <taxon>Pentapetalae</taxon>
        <taxon>rosids</taxon>
        <taxon>malvids</taxon>
        <taxon>Sapindales</taxon>
        <taxon>Sapindaceae</taxon>
        <taxon>Hippocastanoideae</taxon>
        <taxon>Acereae</taxon>
        <taxon>Acer</taxon>
    </lineage>
</organism>
<evidence type="ECO:0000313" key="7">
    <source>
        <dbReference type="Proteomes" id="UP000323000"/>
    </source>
</evidence>
<dbReference type="SUPFAM" id="SSF51110">
    <property type="entry name" value="alpha-D-mannose-specific plant lectins"/>
    <property type="match status" value="1"/>
</dbReference>
<feature type="domain" description="Apple" evidence="5">
    <location>
        <begin position="150"/>
        <end position="229"/>
    </location>
</feature>
<gene>
    <name evidence="6" type="ORF">EZV62_014922</name>
</gene>
<dbReference type="InterPro" id="IPR000858">
    <property type="entry name" value="S_locus_glycoprot_dom"/>
</dbReference>
<dbReference type="InterPro" id="IPR051343">
    <property type="entry name" value="G-type_lectin_kinases/EP1-like"/>
</dbReference>
<dbReference type="AlphaFoldDB" id="A0A5C7HUC1"/>
<name>A0A5C7HUC1_9ROSI</name>
<sequence>MQTDGNLVQYPNDAITTPTAYWASGTDGMGDKMSLNLDENGNLYLLNATGFNVKNIASGVYAARGAIYLLRIDWDGLFRLYSHNLSPSSRWSVPWNSTSDRCAPRGLCGLNSFCVSNDLEPGCSCLPGFARVIQGNWTSGCERNFTAESCKNKGRNYTIRAEDNTNWQDVSYSVLSQTSKEDCRQACLLDCNCEAALYENGQCKKQRLPLKYGRRSSQSGSIAFVKVEDTSESSIDMLLPTREGKKGIRAKIIICLFVPLLVVNVKPGCRCLPGFTEVNQGNSTSGCVRNFTAESCKNKGINYTIQEEDNTIWEDATYSVLSQTSREDCSLACLDDCNCEVAISKDEHDVAVHRASNSEHDVAVDCHSIRYLWLDN</sequence>
<keyword evidence="3" id="KW-0325">Glycoprotein</keyword>
<evidence type="ECO:0000256" key="2">
    <source>
        <dbReference type="ARBA" id="ARBA00023157"/>
    </source>
</evidence>
<dbReference type="InterPro" id="IPR001480">
    <property type="entry name" value="Bulb-type_lectin_dom"/>
</dbReference>
<evidence type="ECO:0000313" key="6">
    <source>
        <dbReference type="EMBL" id="TXG60349.1"/>
    </source>
</evidence>
<dbReference type="PANTHER" id="PTHR47976:SF7">
    <property type="entry name" value="RECEPTOR-LIKE SERINE_THREONINE-PROTEIN KINASE"/>
    <property type="match status" value="1"/>
</dbReference>
<evidence type="ECO:0000256" key="3">
    <source>
        <dbReference type="ARBA" id="ARBA00023180"/>
    </source>
</evidence>